<evidence type="ECO:0000313" key="2">
    <source>
        <dbReference type="Proteomes" id="UP000585050"/>
    </source>
</evidence>
<dbReference type="Gene3D" id="3.40.50.2000">
    <property type="entry name" value="Glycogen Phosphorylase B"/>
    <property type="match status" value="1"/>
</dbReference>
<comment type="caution">
    <text evidence="1">The sequence shown here is derived from an EMBL/GenBank/DDBJ whole genome shotgun (WGS) entry which is preliminary data.</text>
</comment>
<proteinExistence type="predicted"/>
<evidence type="ECO:0000313" key="1">
    <source>
        <dbReference type="EMBL" id="NLR92484.1"/>
    </source>
</evidence>
<dbReference type="SUPFAM" id="SSF53756">
    <property type="entry name" value="UDP-Glycosyltransferase/glycogen phosphorylase"/>
    <property type="match status" value="1"/>
</dbReference>
<protein>
    <submittedName>
        <fullName evidence="1">Glycosyltransferase family 4 protein</fullName>
    </submittedName>
</protein>
<name>A0A7X8SLK3_9BACT</name>
<accession>A0A7X8SLK3</accession>
<sequence length="370" mass="42565">MNVVLASVLKPVDDSRVYQKIGQSIAKIQNTNIQILGTENDGIPSCLPNITFVPLFSNHKKEAFFRIKGNKRFFSFLKSQKNIDLIIIHTIELLPALVFYKKLNPNVKIIYDMLENYPLNFKSQIYRSAWKSKVLSFLSHQIEVFSFQYLDHIFSAETTYLKEKQLPLYKTTVLENKYAGKLFNTIPSTDHLHFVICGSLTRVFGINEAIKFIELLNSCKKQPVTIKFTVIGKAYESDIIEKLKKINQVHNVECIGITDFIPHSKIIKEMLTASYLLLSYPENPCTKNCIPTKMYEGLALGIPMIIQNNSLWEEITTPTNSSIFIDFNKKSDILSIFDKIQTHKPYRKGPDKNALWKSEEEKLLNVIQTL</sequence>
<dbReference type="GO" id="GO:0016740">
    <property type="term" value="F:transferase activity"/>
    <property type="evidence" value="ECO:0007669"/>
    <property type="project" value="UniProtKB-KW"/>
</dbReference>
<keyword evidence="1" id="KW-0808">Transferase</keyword>
<dbReference type="AlphaFoldDB" id="A0A7X8SLK3"/>
<reference evidence="1 2" key="1">
    <citation type="submission" date="2020-04" db="EMBL/GenBank/DDBJ databases">
        <title>Flammeovirga sp. SR4, a novel species isolated from seawater.</title>
        <authorList>
            <person name="Wang X."/>
        </authorList>
    </citation>
    <scope>NUCLEOTIDE SEQUENCE [LARGE SCALE GENOMIC DNA]</scope>
    <source>
        <strain evidence="1 2">SR4</strain>
    </source>
</reference>
<organism evidence="1 2">
    <name type="scientific">Flammeovirga agarivorans</name>
    <dbReference type="NCBI Taxonomy" id="2726742"/>
    <lineage>
        <taxon>Bacteria</taxon>
        <taxon>Pseudomonadati</taxon>
        <taxon>Bacteroidota</taxon>
        <taxon>Cytophagia</taxon>
        <taxon>Cytophagales</taxon>
        <taxon>Flammeovirgaceae</taxon>
        <taxon>Flammeovirga</taxon>
    </lineage>
</organism>
<dbReference type="Proteomes" id="UP000585050">
    <property type="component" value="Unassembled WGS sequence"/>
</dbReference>
<dbReference type="RefSeq" id="WP_168883194.1">
    <property type="nucleotide sequence ID" value="NZ_JABAIL010000004.1"/>
</dbReference>
<dbReference type="EMBL" id="JABAIL010000004">
    <property type="protein sequence ID" value="NLR92484.1"/>
    <property type="molecule type" value="Genomic_DNA"/>
</dbReference>
<keyword evidence="2" id="KW-1185">Reference proteome</keyword>
<gene>
    <name evidence="1" type="ORF">HGP29_14800</name>
</gene>